<keyword evidence="1" id="KW-0732">Signal</keyword>
<dbReference type="RefSeq" id="WP_191616717.1">
    <property type="nucleotide sequence ID" value="NZ_JACYFG010000009.1"/>
</dbReference>
<feature type="chain" id="PRO_5038035518" evidence="1">
    <location>
        <begin position="23"/>
        <end position="1401"/>
    </location>
</feature>
<organism evidence="2 3">
    <name type="scientific">Pelagicoccus enzymogenes</name>
    <dbReference type="NCBI Taxonomy" id="2773457"/>
    <lineage>
        <taxon>Bacteria</taxon>
        <taxon>Pseudomonadati</taxon>
        <taxon>Verrucomicrobiota</taxon>
        <taxon>Opitutia</taxon>
        <taxon>Puniceicoccales</taxon>
        <taxon>Pelagicoccaceae</taxon>
        <taxon>Pelagicoccus</taxon>
    </lineage>
</organism>
<reference evidence="2" key="1">
    <citation type="submission" date="2020-09" db="EMBL/GenBank/DDBJ databases">
        <title>Pelagicoccus enzymogenes sp. nov. with an EPS production, isolated from marine sediment.</title>
        <authorList>
            <person name="Feng X."/>
        </authorList>
    </citation>
    <scope>NUCLEOTIDE SEQUENCE</scope>
    <source>
        <strain evidence="2">NFK12</strain>
    </source>
</reference>
<gene>
    <name evidence="2" type="ORF">IEN85_08735</name>
</gene>
<evidence type="ECO:0000256" key="1">
    <source>
        <dbReference type="SAM" id="SignalP"/>
    </source>
</evidence>
<evidence type="ECO:0000313" key="3">
    <source>
        <dbReference type="Proteomes" id="UP000622317"/>
    </source>
</evidence>
<sequence>MNSLRRFAFALAPLLCVPFVGAEDNLNYVSVEQVQALGYSIRVTHTGTSSDKHSGSLRTTDGRLDLAYETSGLDQFDNPWSTTATADLDSDYTLENDGQSLSFSGTASTVLTFVEDNPAPNIDGFWHSKSTWNEPAIPLLDGNKVVLEFKVDKFWTDYELNFEILSNTDASCRAYFLKQEYNASEGGYFFYVHENLSAINENLSSTGMLEEGFYQLIVIIRGNKNCDASVSYSLELTPNPDDPLILDPPPGGYTHPDIGDLRKDSEKLVVKNPVIVSETDLGDGTTELEVSAEVENTSTSKWSRAHLDIEFQVEEAPPLVSTTSVTFEFIEANETVSTTPDTNLKVVVANEHLETVKASILDTSRFTTDARELWSFNYPPVPYDFHESFTGSGDILTYDSYPPVSRGELLIALPDRYPVPPLVIDDTIPPQYSQSADKQMPFLVAGVTAPSPASLDTTHYLNGEQVDALDHMIDGTIVSSLPRIHPATGIDSTGPFGQAGPAYYPLPLHFNRIPISTDFELSGSFAVVPDDFRVELSMAAGEVKSLYAEGTLVVDVNFLLEAHAATDNSEASENDRTETLAEFPLFSIVLPSGLSFTPEFKLDVSALAAAEAGISVPITTGMKVVFRGGIVDGEPQYDCEVLPIPTRLTNPTIFSAANVTFQAEAETQLYFKFSKPEVPVTFGPTFSAALLGDFELDALADPAWTLGADLELRAGMEFQLAGIFDLVDVEKTLFTTPIFEKDSGAPLGGNPTVLAFNDGETAADNPGLKPIEGESSRWIRALRPNGSTSATRDLFVFPLPGTDRIIAGGGSVTNGEISCFDNEGGLVWMLNATYTRPIDAVPHADGTFTVLSANPFKIQLTRIDADGSTVWTKTYTASDPEEAHNYQSMALAYGYNPDGTPFYAVLSRASLKSPPFDRRPAIFAFDENGDPLWQKVYTPDENAGGGSTSTDPSEIIVTNDGHIAYLALTNADATGSAPGFDLSDAYPNLTYNGLVAKVSSLDASPLWASILPSKRIPELNALVQDPNGNYYAGGGLKLPVVDSIPSLWICKLDPAGVVVDSVLLGGPSDELPNGGQTLLDIVRDMVWADDALWIGGTMGFYNSGVGYFTGSHAFTGRLTADLGVSRFAIHAGPALDDITALADGTDGLIAFGTSKSFLPWPNGGASEAAPGDAHRLLMKLPWEGVTRFHSLSAGAHPEPTDDPPVQGTYYAQRVAIAGSDTDYLSVAQDTLAPGDDDTRTPGSPLGFTATDATLEESNPALAPSFQERLAYVALEAVPTNAIQDTDDFLAWNQINPESNDDDDPWNAAIEAFFGTDPFSFDAPGIQSFATLSSKNSTLTLVFPRAKIASDETLQLEVSTNLIDWTRVESHSQSESPLDDEADLITYTFDLPENTAFFRLVR</sequence>
<dbReference type="Proteomes" id="UP000622317">
    <property type="component" value="Unassembled WGS sequence"/>
</dbReference>
<dbReference type="SUPFAM" id="SSF101898">
    <property type="entry name" value="NHL repeat"/>
    <property type="match status" value="1"/>
</dbReference>
<proteinExistence type="predicted"/>
<comment type="caution">
    <text evidence="2">The sequence shown here is derived from an EMBL/GenBank/DDBJ whole genome shotgun (WGS) entry which is preliminary data.</text>
</comment>
<keyword evidence="3" id="KW-1185">Reference proteome</keyword>
<accession>A0A927IH86</accession>
<evidence type="ECO:0000313" key="2">
    <source>
        <dbReference type="EMBL" id="MBD5779579.1"/>
    </source>
</evidence>
<protein>
    <submittedName>
        <fullName evidence="2">Uncharacterized protein</fullName>
    </submittedName>
</protein>
<dbReference type="EMBL" id="JACYFG010000009">
    <property type="protein sequence ID" value="MBD5779579.1"/>
    <property type="molecule type" value="Genomic_DNA"/>
</dbReference>
<feature type="signal peptide" evidence="1">
    <location>
        <begin position="1"/>
        <end position="22"/>
    </location>
</feature>
<name>A0A927IH86_9BACT</name>